<dbReference type="SUPFAM" id="SSF52540">
    <property type="entry name" value="P-loop containing nucleoside triphosphate hydrolases"/>
    <property type="match status" value="1"/>
</dbReference>
<sequence length="386" mass="43259">MPNGRKNSLKYAWADRSKKAGREANSSKMDDLNLKNITKKFGEFTAVSHFSLDVKKGEFVSFLGPSGCGKTTTLRMIAGFINPTEGDIFIQGKRVNDTPPHLRDTGMVFQSYALFPHMTVFENIAFGLKYRKIPKREIKDRVNDMLALIQLPDMGKRKPSQLSGGQQQRIALGRALVIQPKILLFDEPLSNLDAKLREDLRVELRQIQREVGITSIFVTHDQEEALSLSDKIAVMDNGEIRQVGTPFEIYEDPDSVFVANFIGQSNFLDGEITAIQNGRATIKIKGGLAISGTAPADIRPGDGVKAMIRAERIRIRPSEVREKGVNTLKASIENISYLGGSVHYYVMMENSRRMMAIEKTGDQKPLRVNDPVFLSFDFKNCLIFKK</sequence>
<comment type="similarity">
    <text evidence="7">Belongs to the ABC transporter superfamily. Spermidine/putrescine importer (TC 3.A.1.11.1) family.</text>
</comment>
<keyword evidence="4 7" id="KW-0067">ATP-binding</keyword>
<evidence type="ECO:0000256" key="6">
    <source>
        <dbReference type="ARBA" id="ARBA00023136"/>
    </source>
</evidence>
<dbReference type="InterPro" id="IPR003439">
    <property type="entry name" value="ABC_transporter-like_ATP-bd"/>
</dbReference>
<evidence type="ECO:0000259" key="8">
    <source>
        <dbReference type="PROSITE" id="PS50893"/>
    </source>
</evidence>
<dbReference type="InterPro" id="IPR027417">
    <property type="entry name" value="P-loop_NTPase"/>
</dbReference>
<dbReference type="GO" id="GO:0005524">
    <property type="term" value="F:ATP binding"/>
    <property type="evidence" value="ECO:0007669"/>
    <property type="project" value="UniProtKB-KW"/>
</dbReference>
<dbReference type="Gene3D" id="3.40.50.300">
    <property type="entry name" value="P-loop containing nucleotide triphosphate hydrolases"/>
    <property type="match status" value="1"/>
</dbReference>
<proteinExistence type="inferred from homology"/>
<dbReference type="Gene3D" id="2.40.50.100">
    <property type="match status" value="1"/>
</dbReference>
<evidence type="ECO:0000256" key="7">
    <source>
        <dbReference type="RuleBase" id="RU364083"/>
    </source>
</evidence>
<dbReference type="InterPro" id="IPR050093">
    <property type="entry name" value="ABC_SmlMolc_Importer"/>
</dbReference>
<keyword evidence="9" id="KW-0378">Hydrolase</keyword>
<keyword evidence="1 7" id="KW-0813">Transport</keyword>
<evidence type="ECO:0000256" key="3">
    <source>
        <dbReference type="ARBA" id="ARBA00022741"/>
    </source>
</evidence>
<dbReference type="PANTHER" id="PTHR42781">
    <property type="entry name" value="SPERMIDINE/PUTRESCINE IMPORT ATP-BINDING PROTEIN POTA"/>
    <property type="match status" value="1"/>
</dbReference>
<name>A0A484HKE7_9BACT</name>
<dbReference type="InterPro" id="IPR005893">
    <property type="entry name" value="PotA-like"/>
</dbReference>
<evidence type="ECO:0000256" key="2">
    <source>
        <dbReference type="ARBA" id="ARBA00022475"/>
    </source>
</evidence>
<dbReference type="Pfam" id="PF00005">
    <property type="entry name" value="ABC_tran"/>
    <property type="match status" value="1"/>
</dbReference>
<dbReference type="InterPro" id="IPR012340">
    <property type="entry name" value="NA-bd_OB-fold"/>
</dbReference>
<dbReference type="AlphaFoldDB" id="A0A484HKE7"/>
<evidence type="ECO:0000313" key="9">
    <source>
        <dbReference type="EMBL" id="VEN75229.1"/>
    </source>
</evidence>
<feature type="domain" description="ABC transporter" evidence="8">
    <location>
        <begin position="32"/>
        <end position="262"/>
    </location>
</feature>
<dbReference type="EC" id="7.6.2.11" evidence="7"/>
<dbReference type="InterPro" id="IPR017871">
    <property type="entry name" value="ABC_transporter-like_CS"/>
</dbReference>
<evidence type="ECO:0000256" key="1">
    <source>
        <dbReference type="ARBA" id="ARBA00022448"/>
    </source>
</evidence>
<dbReference type="GO" id="GO:0016887">
    <property type="term" value="F:ATP hydrolysis activity"/>
    <property type="evidence" value="ECO:0007669"/>
    <property type="project" value="InterPro"/>
</dbReference>
<dbReference type="PANTHER" id="PTHR42781:SF4">
    <property type="entry name" value="SPERMIDINE_PUTRESCINE IMPORT ATP-BINDING PROTEIN POTA"/>
    <property type="match status" value="1"/>
</dbReference>
<dbReference type="InterPro" id="IPR008995">
    <property type="entry name" value="Mo/tungstate-bd_C_term_dom"/>
</dbReference>
<dbReference type="SMART" id="SM00382">
    <property type="entry name" value="AAA"/>
    <property type="match status" value="1"/>
</dbReference>
<dbReference type="GO" id="GO:0043190">
    <property type="term" value="C:ATP-binding cassette (ABC) transporter complex"/>
    <property type="evidence" value="ECO:0007669"/>
    <property type="project" value="InterPro"/>
</dbReference>
<protein>
    <recommendedName>
        <fullName evidence="7">Spermidine/putrescine import ATP-binding protein PotA</fullName>
        <ecNumber evidence="7">7.6.2.11</ecNumber>
    </recommendedName>
</protein>
<keyword evidence="3 7" id="KW-0547">Nucleotide-binding</keyword>
<dbReference type="FunFam" id="3.40.50.300:FF:000042">
    <property type="entry name" value="Maltose/maltodextrin ABC transporter, ATP-binding protein"/>
    <property type="match status" value="1"/>
</dbReference>
<organism evidence="9">
    <name type="scientific">uncultured Desulfobacteraceae bacterium</name>
    <dbReference type="NCBI Taxonomy" id="218296"/>
    <lineage>
        <taxon>Bacteria</taxon>
        <taxon>Pseudomonadati</taxon>
        <taxon>Thermodesulfobacteriota</taxon>
        <taxon>Desulfobacteria</taxon>
        <taxon>Desulfobacterales</taxon>
        <taxon>Desulfobacteraceae</taxon>
        <taxon>environmental samples</taxon>
    </lineage>
</organism>
<gene>
    <name evidence="7 9" type="primary">potA</name>
    <name evidence="9" type="ORF">EPICR_70070</name>
</gene>
<keyword evidence="6 7" id="KW-0472">Membrane</keyword>
<reference evidence="9" key="1">
    <citation type="submission" date="2019-01" db="EMBL/GenBank/DDBJ databases">
        <authorList>
            <consortium name="Genoscope - CEA"/>
            <person name="William W."/>
        </authorList>
    </citation>
    <scope>NUCLEOTIDE SEQUENCE</scope>
    <source>
        <strain evidence="9">CR-1</strain>
    </source>
</reference>
<dbReference type="InterPro" id="IPR003593">
    <property type="entry name" value="AAA+_ATPase"/>
</dbReference>
<dbReference type="PROSITE" id="PS50893">
    <property type="entry name" value="ABC_TRANSPORTER_2"/>
    <property type="match status" value="1"/>
</dbReference>
<comment type="subunit">
    <text evidence="7">The complex is composed of two ATP-binding proteins (PotA), two transmembrane proteins (PotB and PotC) and a solute-binding protein (PotD).</text>
</comment>
<dbReference type="PROSITE" id="PS00211">
    <property type="entry name" value="ABC_TRANSPORTER_1"/>
    <property type="match status" value="1"/>
</dbReference>
<dbReference type="SUPFAM" id="SSF50331">
    <property type="entry name" value="MOP-like"/>
    <property type="match status" value="1"/>
</dbReference>
<comment type="function">
    <text evidence="7">Part of the ABC transporter complex PotABCD involved in spermidine/putrescine import. Responsible for energy coupling to the transport system.</text>
</comment>
<dbReference type="Gene3D" id="2.40.50.140">
    <property type="entry name" value="Nucleic acid-binding proteins"/>
    <property type="match status" value="1"/>
</dbReference>
<accession>A0A484HKE7</accession>
<dbReference type="InterPro" id="IPR013611">
    <property type="entry name" value="Transp-assoc_OB_typ2"/>
</dbReference>
<evidence type="ECO:0000256" key="5">
    <source>
        <dbReference type="ARBA" id="ARBA00022967"/>
    </source>
</evidence>
<dbReference type="NCBIfam" id="TIGR01187">
    <property type="entry name" value="potA"/>
    <property type="match status" value="1"/>
</dbReference>
<dbReference type="GO" id="GO:0015417">
    <property type="term" value="F:ABC-type polyamine transporter activity"/>
    <property type="evidence" value="ECO:0007669"/>
    <property type="project" value="UniProtKB-EC"/>
</dbReference>
<dbReference type="EMBL" id="CAACVI010000050">
    <property type="protein sequence ID" value="VEN75229.1"/>
    <property type="molecule type" value="Genomic_DNA"/>
</dbReference>
<comment type="catalytic activity">
    <reaction evidence="7">
        <text>ATP + H2O + polyamine-[polyamine-binding protein]Side 1 = ADP + phosphate + polyamineSide 2 + [polyamine-binding protein]Side 1.</text>
        <dbReference type="EC" id="7.6.2.11"/>
    </reaction>
</comment>
<evidence type="ECO:0000256" key="4">
    <source>
        <dbReference type="ARBA" id="ARBA00022840"/>
    </source>
</evidence>
<keyword evidence="2 7" id="KW-1003">Cell membrane</keyword>
<keyword evidence="5 7" id="KW-1278">Translocase</keyword>
<dbReference type="Pfam" id="PF08402">
    <property type="entry name" value="TOBE_2"/>
    <property type="match status" value="1"/>
</dbReference>